<dbReference type="Proteomes" id="UP001231189">
    <property type="component" value="Unassembled WGS sequence"/>
</dbReference>
<dbReference type="AlphaFoldDB" id="A0AAD8VMB7"/>
<protein>
    <submittedName>
        <fullName evidence="2">Uncharacterized protein</fullName>
    </submittedName>
</protein>
<dbReference type="EMBL" id="JAUUTY010000007">
    <property type="protein sequence ID" value="KAK1610551.1"/>
    <property type="molecule type" value="Genomic_DNA"/>
</dbReference>
<proteinExistence type="predicted"/>
<evidence type="ECO:0000256" key="1">
    <source>
        <dbReference type="SAM" id="Phobius"/>
    </source>
</evidence>
<keyword evidence="1" id="KW-0812">Transmembrane</keyword>
<keyword evidence="1" id="KW-0472">Membrane</keyword>
<name>A0AAD8VMB7_LOLMU</name>
<dbReference type="GO" id="GO:0003676">
    <property type="term" value="F:nucleic acid binding"/>
    <property type="evidence" value="ECO:0007669"/>
    <property type="project" value="InterPro"/>
</dbReference>
<keyword evidence="3" id="KW-1185">Reference proteome</keyword>
<gene>
    <name evidence="2" type="ORF">QYE76_034224</name>
</gene>
<dbReference type="InterPro" id="IPR036397">
    <property type="entry name" value="RNaseH_sf"/>
</dbReference>
<evidence type="ECO:0000313" key="2">
    <source>
        <dbReference type="EMBL" id="KAK1610551.1"/>
    </source>
</evidence>
<accession>A0AAD8VMB7</accession>
<evidence type="ECO:0000313" key="3">
    <source>
        <dbReference type="Proteomes" id="UP001231189"/>
    </source>
</evidence>
<reference evidence="2" key="1">
    <citation type="submission" date="2023-07" db="EMBL/GenBank/DDBJ databases">
        <title>A chromosome-level genome assembly of Lolium multiflorum.</title>
        <authorList>
            <person name="Chen Y."/>
            <person name="Copetti D."/>
            <person name="Kolliker R."/>
            <person name="Studer B."/>
        </authorList>
    </citation>
    <scope>NUCLEOTIDE SEQUENCE</scope>
    <source>
        <strain evidence="2">02402/16</strain>
        <tissue evidence="2">Leaf</tissue>
    </source>
</reference>
<organism evidence="2 3">
    <name type="scientific">Lolium multiflorum</name>
    <name type="common">Italian ryegrass</name>
    <name type="synonym">Lolium perenne subsp. multiflorum</name>
    <dbReference type="NCBI Taxonomy" id="4521"/>
    <lineage>
        <taxon>Eukaryota</taxon>
        <taxon>Viridiplantae</taxon>
        <taxon>Streptophyta</taxon>
        <taxon>Embryophyta</taxon>
        <taxon>Tracheophyta</taxon>
        <taxon>Spermatophyta</taxon>
        <taxon>Magnoliopsida</taxon>
        <taxon>Liliopsida</taxon>
        <taxon>Poales</taxon>
        <taxon>Poaceae</taxon>
        <taxon>BOP clade</taxon>
        <taxon>Pooideae</taxon>
        <taxon>Poodae</taxon>
        <taxon>Poeae</taxon>
        <taxon>Poeae Chloroplast Group 2 (Poeae type)</taxon>
        <taxon>Loliodinae</taxon>
        <taxon>Loliinae</taxon>
        <taxon>Lolium</taxon>
    </lineage>
</organism>
<sequence length="134" mass="15225">MKKRSMRLIANNQNDQCIVDRSGNILPLVIIFLLILILSYRCGTVIDSKIFHPTEIDFYLCRHGGIQLYVVAQVEALSFPNDTSMHCKRQACNNAAINFKWWQGKRRGDKEEEVSFSALIAVALSSSGSRRFLC</sequence>
<feature type="transmembrane region" description="Helical" evidence="1">
    <location>
        <begin position="21"/>
        <end position="40"/>
    </location>
</feature>
<comment type="caution">
    <text evidence="2">The sequence shown here is derived from an EMBL/GenBank/DDBJ whole genome shotgun (WGS) entry which is preliminary data.</text>
</comment>
<keyword evidence="1" id="KW-1133">Transmembrane helix</keyword>
<dbReference type="Gene3D" id="3.30.420.10">
    <property type="entry name" value="Ribonuclease H-like superfamily/Ribonuclease H"/>
    <property type="match status" value="1"/>
</dbReference>